<sequence length="398" mass="43425">MTSPTLAPRKNACEVDTRLVHAGRDPSAFGGLVNIPICRGSTILSTSLEEWIERKQPGNPMASYGRFGTATTRAFEAAISELEGGRAAIVYPSGLAACTNALLCLTRPGDHVLITDSVYGPTRQFAERVLTRMGIEIEFFDPLIGGEIRHLMRPRTRVIFLESPGSMTFEVQDVSAIAHEARLRDAFVVMDNTWASPIFFKPLQHGADISIQAATKYIVGHSDALLGVATANARAWDLLREGAHDFGQTAGPDDINLALRGLRSLAIRLRQHHHNGLRLAEALASHRGVARVLHPGLATDPGHALWKRDFSGASGLFGLVLKPLSHAQKSCFFSRLELFGIGLSWGGYESLALPVDTPPRKLRKFHPEESIVRIHAGLENVDDLIEDITHALDHVLAI</sequence>
<dbReference type="InterPro" id="IPR015422">
    <property type="entry name" value="PyrdxlP-dep_Trfase_small"/>
</dbReference>
<name>A0ABU8WJ47_9BURK</name>
<proteinExistence type="inferred from homology"/>
<evidence type="ECO:0000256" key="2">
    <source>
        <dbReference type="ARBA" id="ARBA00009077"/>
    </source>
</evidence>
<reference evidence="9 10" key="1">
    <citation type="submission" date="2024-03" db="EMBL/GenBank/DDBJ databases">
        <title>Novel species of the genus Variovorax.</title>
        <authorList>
            <person name="Liu Q."/>
            <person name="Xin Y.-H."/>
        </authorList>
    </citation>
    <scope>NUCLEOTIDE SEQUENCE [LARGE SCALE GENOMIC DNA]</scope>
    <source>
        <strain evidence="9 10">KACC 18900</strain>
    </source>
</reference>
<dbReference type="RefSeq" id="WP_340342129.1">
    <property type="nucleotide sequence ID" value="NZ_JBBKZT010000004.1"/>
</dbReference>
<organism evidence="9 10">
    <name type="scientific">Variovorax rhizosphaerae</name>
    <dbReference type="NCBI Taxonomy" id="1836200"/>
    <lineage>
        <taxon>Bacteria</taxon>
        <taxon>Pseudomonadati</taxon>
        <taxon>Pseudomonadota</taxon>
        <taxon>Betaproteobacteria</taxon>
        <taxon>Burkholderiales</taxon>
        <taxon>Comamonadaceae</taxon>
        <taxon>Variovorax</taxon>
    </lineage>
</organism>
<comment type="similarity">
    <text evidence="2 8">Belongs to the trans-sulfuration enzymes family.</text>
</comment>
<dbReference type="Gene3D" id="3.40.640.10">
    <property type="entry name" value="Type I PLP-dependent aspartate aminotransferase-like (Major domain)"/>
    <property type="match status" value="1"/>
</dbReference>
<dbReference type="InterPro" id="IPR015421">
    <property type="entry name" value="PyrdxlP-dep_Trfase_major"/>
</dbReference>
<evidence type="ECO:0000256" key="5">
    <source>
        <dbReference type="ARBA" id="ARBA00046315"/>
    </source>
</evidence>
<dbReference type="PANTHER" id="PTHR43500">
    <property type="entry name" value="CYSTATHIONINE BETA-LYASE-RELATED"/>
    <property type="match status" value="1"/>
</dbReference>
<protein>
    <submittedName>
        <fullName evidence="9">Cystathionine beta-lyase</fullName>
        <ecNumber evidence="9">4.4.1.13</ecNumber>
    </submittedName>
</protein>
<keyword evidence="3 8" id="KW-0663">Pyridoxal phosphate</keyword>
<accession>A0ABU8WJ47</accession>
<dbReference type="InterPro" id="IPR000277">
    <property type="entry name" value="Cys/Met-Metab_PyrdxlP-dep_enz"/>
</dbReference>
<dbReference type="PANTHER" id="PTHR43500:SF1">
    <property type="entry name" value="CYSTATHIONINE BETA-LYASE-RELATED"/>
    <property type="match status" value="1"/>
</dbReference>
<dbReference type="InterPro" id="IPR054542">
    <property type="entry name" value="Cys_met_metab_PP"/>
</dbReference>
<comment type="caution">
    <text evidence="9">The sequence shown here is derived from an EMBL/GenBank/DDBJ whole genome shotgun (WGS) entry which is preliminary data.</text>
</comment>
<comment type="catalytic activity">
    <reaction evidence="6">
        <text>L,L-cystathionine + H2O = L-homocysteine + pyruvate + NH4(+)</text>
        <dbReference type="Rhea" id="RHEA:13965"/>
        <dbReference type="ChEBI" id="CHEBI:15361"/>
        <dbReference type="ChEBI" id="CHEBI:15377"/>
        <dbReference type="ChEBI" id="CHEBI:28938"/>
        <dbReference type="ChEBI" id="CHEBI:58161"/>
        <dbReference type="ChEBI" id="CHEBI:58199"/>
    </reaction>
</comment>
<dbReference type="EC" id="4.4.1.13" evidence="9"/>
<keyword evidence="4 9" id="KW-0456">Lyase</keyword>
<evidence type="ECO:0000313" key="9">
    <source>
        <dbReference type="EMBL" id="MEJ8846979.1"/>
    </source>
</evidence>
<evidence type="ECO:0000256" key="7">
    <source>
        <dbReference type="ARBA" id="ARBA00047625"/>
    </source>
</evidence>
<dbReference type="EMBL" id="JBBKZT010000004">
    <property type="protein sequence ID" value="MEJ8846979.1"/>
    <property type="molecule type" value="Genomic_DNA"/>
</dbReference>
<dbReference type="SUPFAM" id="SSF53383">
    <property type="entry name" value="PLP-dependent transferases"/>
    <property type="match status" value="1"/>
</dbReference>
<dbReference type="PIRSF" id="PIRSF001434">
    <property type="entry name" value="CGS"/>
    <property type="match status" value="1"/>
</dbReference>
<dbReference type="Proteomes" id="UP001385892">
    <property type="component" value="Unassembled WGS sequence"/>
</dbReference>
<evidence type="ECO:0000256" key="4">
    <source>
        <dbReference type="ARBA" id="ARBA00023239"/>
    </source>
</evidence>
<evidence type="ECO:0000256" key="6">
    <source>
        <dbReference type="ARBA" id="ARBA00047517"/>
    </source>
</evidence>
<dbReference type="GO" id="GO:0047804">
    <property type="term" value="F:cysteine-S-conjugate beta-lyase activity"/>
    <property type="evidence" value="ECO:0007669"/>
    <property type="project" value="UniProtKB-EC"/>
</dbReference>
<dbReference type="Gene3D" id="3.90.1150.10">
    <property type="entry name" value="Aspartate Aminotransferase, domain 1"/>
    <property type="match status" value="1"/>
</dbReference>
<gene>
    <name evidence="9" type="primary">metC</name>
    <name evidence="9" type="ORF">WKW82_09980</name>
</gene>
<dbReference type="PROSITE" id="PS00868">
    <property type="entry name" value="CYS_MET_METAB_PP"/>
    <property type="match status" value="1"/>
</dbReference>
<evidence type="ECO:0000256" key="1">
    <source>
        <dbReference type="ARBA" id="ARBA00001933"/>
    </source>
</evidence>
<comment type="pathway">
    <text evidence="5">Amino-acid biosynthesis; L-methionine biosynthesis via de novo pathway; L-homocysteine from L-cystathionine: step 1/1.</text>
</comment>
<dbReference type="Pfam" id="PF01053">
    <property type="entry name" value="Cys_Met_Meta_PP"/>
    <property type="match status" value="1"/>
</dbReference>
<keyword evidence="10" id="KW-1185">Reference proteome</keyword>
<comment type="catalytic activity">
    <reaction evidence="7">
        <text>an S-substituted L-cysteine + H2O = a thiol + pyruvate + NH4(+)</text>
        <dbReference type="Rhea" id="RHEA:18121"/>
        <dbReference type="ChEBI" id="CHEBI:15361"/>
        <dbReference type="ChEBI" id="CHEBI:15377"/>
        <dbReference type="ChEBI" id="CHEBI:28938"/>
        <dbReference type="ChEBI" id="CHEBI:29256"/>
        <dbReference type="ChEBI" id="CHEBI:58717"/>
        <dbReference type="EC" id="4.4.1.13"/>
    </reaction>
</comment>
<evidence type="ECO:0000256" key="3">
    <source>
        <dbReference type="ARBA" id="ARBA00022898"/>
    </source>
</evidence>
<dbReference type="InterPro" id="IPR006233">
    <property type="entry name" value="Cys_b_lyase_bac"/>
</dbReference>
<dbReference type="InterPro" id="IPR015424">
    <property type="entry name" value="PyrdxlP-dep_Trfase"/>
</dbReference>
<evidence type="ECO:0000256" key="8">
    <source>
        <dbReference type="RuleBase" id="RU362118"/>
    </source>
</evidence>
<dbReference type="NCBIfam" id="TIGR01324">
    <property type="entry name" value="cysta_beta_ly_B"/>
    <property type="match status" value="1"/>
</dbReference>
<comment type="cofactor">
    <cofactor evidence="1 8">
        <name>pyridoxal 5'-phosphate</name>
        <dbReference type="ChEBI" id="CHEBI:597326"/>
    </cofactor>
</comment>
<evidence type="ECO:0000313" key="10">
    <source>
        <dbReference type="Proteomes" id="UP001385892"/>
    </source>
</evidence>